<name>A0A7W7VZ02_KITKI</name>
<feature type="domain" description="CoA carboxyltransferase N-terminal" evidence="20">
    <location>
        <begin position="14"/>
        <end position="283"/>
    </location>
</feature>
<evidence type="ECO:0000256" key="11">
    <source>
        <dbReference type="ARBA" id="ARBA00022832"/>
    </source>
</evidence>
<feature type="compositionally biased region" description="Low complexity" evidence="19">
    <location>
        <begin position="287"/>
        <end position="298"/>
    </location>
</feature>
<comment type="catalytic activity">
    <reaction evidence="16 17">
        <text>N(6)-carboxybiotinyl-L-lysyl-[protein] + acetyl-CoA = N(6)-biotinyl-L-lysyl-[protein] + malonyl-CoA</text>
        <dbReference type="Rhea" id="RHEA:54728"/>
        <dbReference type="Rhea" id="RHEA-COMP:10505"/>
        <dbReference type="Rhea" id="RHEA-COMP:10506"/>
        <dbReference type="ChEBI" id="CHEBI:57288"/>
        <dbReference type="ChEBI" id="CHEBI:57384"/>
        <dbReference type="ChEBI" id="CHEBI:83144"/>
        <dbReference type="ChEBI" id="CHEBI:83145"/>
        <dbReference type="EC" id="2.1.3.15"/>
    </reaction>
</comment>
<dbReference type="Proteomes" id="UP000540506">
    <property type="component" value="Unassembled WGS sequence"/>
</dbReference>
<dbReference type="GO" id="GO:0016743">
    <property type="term" value="F:carboxyl- or carbamoyltransferase activity"/>
    <property type="evidence" value="ECO:0007669"/>
    <property type="project" value="UniProtKB-UniRule"/>
</dbReference>
<organism evidence="22 23">
    <name type="scientific">Kitasatospora kifunensis</name>
    <name type="common">Streptomyces kifunensis</name>
    <dbReference type="NCBI Taxonomy" id="58351"/>
    <lineage>
        <taxon>Bacteria</taxon>
        <taxon>Bacillati</taxon>
        <taxon>Actinomycetota</taxon>
        <taxon>Actinomycetes</taxon>
        <taxon>Kitasatosporales</taxon>
        <taxon>Streptomycetaceae</taxon>
        <taxon>Kitasatospora</taxon>
    </lineage>
</organism>
<dbReference type="EC" id="2.1.3.15" evidence="17"/>
<dbReference type="Gene3D" id="3.90.226.10">
    <property type="entry name" value="2-enoyl-CoA Hydratase, Chain A, domain 1"/>
    <property type="match status" value="2"/>
</dbReference>
<feature type="zinc finger region" description="C4-type" evidence="18">
    <location>
        <begin position="18"/>
        <end position="40"/>
    </location>
</feature>
<evidence type="ECO:0000256" key="5">
    <source>
        <dbReference type="ARBA" id="ARBA00011664"/>
    </source>
</evidence>
<keyword evidence="18" id="KW-0479">Metal-binding</keyword>
<protein>
    <recommendedName>
        <fullName evidence="17 18">Multifunctional fusion protein</fullName>
    </recommendedName>
    <domain>
        <recommendedName>
            <fullName evidence="17">Acetyl-coenzyme A carboxylase carboxyl transferase subunit alpha</fullName>
            <shortName evidence="17">ACCase subunit alpha</shortName>
            <shortName evidence="17">Acetyl-CoA carboxylase carboxyltransferase subunit alpha</shortName>
            <ecNumber evidence="17">2.1.3.15</ecNumber>
        </recommendedName>
    </domain>
    <domain>
        <recommendedName>
            <fullName evidence="18">Acetyl-coenzyme A carboxylase carboxyl transferase subunit beta</fullName>
            <shortName evidence="18">ACCase subunit beta</shortName>
            <shortName evidence="18">Acetyl-CoA carboxylase carboxyltransferase subunit beta</shortName>
        </recommendedName>
    </domain>
</protein>
<dbReference type="InterPro" id="IPR011762">
    <property type="entry name" value="COA_CT_N"/>
</dbReference>
<feature type="binding site" evidence="18">
    <location>
        <position position="18"/>
    </location>
    <ligand>
        <name>Zn(2+)</name>
        <dbReference type="ChEBI" id="CHEBI:29105"/>
    </ligand>
</feature>
<comment type="function">
    <text evidence="15 18">Component of the acetyl coenzyme A carboxylase (ACC) complex. Biotin carboxylase (BC) catalyzes the carboxylation of biotin on its carrier protein (BCCP) and then the CO(2) group is transferred by the transcarboxylase to acetyl-CoA to form malonyl-CoA.</text>
</comment>
<dbReference type="PANTHER" id="PTHR42853">
    <property type="entry name" value="ACETYL-COENZYME A CARBOXYLASE CARBOXYL TRANSFERASE SUBUNIT ALPHA"/>
    <property type="match status" value="1"/>
</dbReference>
<dbReference type="NCBIfam" id="NF004344">
    <property type="entry name" value="PRK05724.1"/>
    <property type="match status" value="1"/>
</dbReference>
<keyword evidence="13 17" id="KW-0443">Lipid metabolism</keyword>
<keyword evidence="11 17" id="KW-0276">Fatty acid metabolism</keyword>
<comment type="function">
    <text evidence="17">Component of the acetyl coenzyme A carboxylase (ACC) complex. First, biotin carboxylase catalyzes the carboxylation of biotin on its carrier protein (BCCP) and then the CO(2) group is transferred by the carboxyltransferase to acetyl-CoA to form malonyl-CoA.</text>
</comment>
<evidence type="ECO:0000256" key="15">
    <source>
        <dbReference type="ARBA" id="ARBA00025280"/>
    </source>
</evidence>
<dbReference type="GO" id="GO:0008270">
    <property type="term" value="F:zinc ion binding"/>
    <property type="evidence" value="ECO:0007669"/>
    <property type="project" value="UniProtKB-UniRule"/>
</dbReference>
<comment type="caution">
    <text evidence="22">The sequence shown here is derived from an EMBL/GenBank/DDBJ whole genome shotgun (WGS) entry which is preliminary data.</text>
</comment>
<dbReference type="GO" id="GO:0006633">
    <property type="term" value="P:fatty acid biosynthetic process"/>
    <property type="evidence" value="ECO:0007669"/>
    <property type="project" value="UniProtKB-KW"/>
</dbReference>
<dbReference type="HAMAP" id="MF_00823">
    <property type="entry name" value="AcetylCoA_CT_alpha"/>
    <property type="match status" value="1"/>
</dbReference>
<dbReference type="GO" id="GO:0005524">
    <property type="term" value="F:ATP binding"/>
    <property type="evidence" value="ECO:0007669"/>
    <property type="project" value="UniProtKB-KW"/>
</dbReference>
<comment type="similarity">
    <text evidence="3">In the C-terminal section; belongs to the AccA family.</text>
</comment>
<evidence type="ECO:0000259" key="21">
    <source>
        <dbReference type="PROSITE" id="PS50989"/>
    </source>
</evidence>
<gene>
    <name evidence="17" type="primary">accA</name>
    <name evidence="18" type="synonym">accD</name>
    <name evidence="22" type="ORF">FHR34_006232</name>
</gene>
<comment type="subunit">
    <text evidence="17">Acetyl-CoA carboxylase is a heterohexamer composed of biotin carboxyl carrier protein (AccB), biotin carboxylase (AccC) and two subunits each of ACCase subunit alpha (AccA) and ACCase subunit beta (AccD).</text>
</comment>
<evidence type="ECO:0000256" key="13">
    <source>
        <dbReference type="ARBA" id="ARBA00023098"/>
    </source>
</evidence>
<evidence type="ECO:0000313" key="22">
    <source>
        <dbReference type="EMBL" id="MBB4927239.1"/>
    </source>
</evidence>
<comment type="similarity">
    <text evidence="17">Belongs to the AccA family.</text>
</comment>
<comment type="similarity">
    <text evidence="18">Belongs to the AccD/PCCB family.</text>
</comment>
<dbReference type="InterPro" id="IPR000438">
    <property type="entry name" value="Acetyl_CoA_COase_Trfase_b_su"/>
</dbReference>
<evidence type="ECO:0000256" key="8">
    <source>
        <dbReference type="ARBA" id="ARBA00022679"/>
    </source>
</evidence>
<dbReference type="NCBIfam" id="TIGR00513">
    <property type="entry name" value="accA"/>
    <property type="match status" value="1"/>
</dbReference>
<dbReference type="InterPro" id="IPR011763">
    <property type="entry name" value="COA_CT_C"/>
</dbReference>
<keyword evidence="12 17" id="KW-0067">ATP-binding</keyword>
<keyword evidence="14 17" id="KW-0275">Fatty acid biosynthesis</keyword>
<dbReference type="InterPro" id="IPR001095">
    <property type="entry name" value="Acetyl_CoA_COase_a_su"/>
</dbReference>
<evidence type="ECO:0000256" key="9">
    <source>
        <dbReference type="ARBA" id="ARBA00022741"/>
    </source>
</evidence>
<evidence type="ECO:0000256" key="6">
    <source>
        <dbReference type="ARBA" id="ARBA00022490"/>
    </source>
</evidence>
<evidence type="ECO:0000256" key="19">
    <source>
        <dbReference type="SAM" id="MobiDB-lite"/>
    </source>
</evidence>
<keyword evidence="23" id="KW-1185">Reference proteome</keyword>
<dbReference type="Pfam" id="PF01039">
    <property type="entry name" value="Carboxyl_trans"/>
    <property type="match status" value="1"/>
</dbReference>
<evidence type="ECO:0000256" key="10">
    <source>
        <dbReference type="ARBA" id="ARBA00022771"/>
    </source>
</evidence>
<keyword evidence="6 17" id="KW-0963">Cytoplasm</keyword>
<dbReference type="PRINTS" id="PR01070">
    <property type="entry name" value="ACCCTRFRASEB"/>
</dbReference>
<feature type="binding site" evidence="18">
    <location>
        <position position="37"/>
    </location>
    <ligand>
        <name>Zn(2+)</name>
        <dbReference type="ChEBI" id="CHEBI:29105"/>
    </ligand>
</feature>
<dbReference type="AlphaFoldDB" id="A0A7W7VZ02"/>
<dbReference type="RefSeq" id="WP_184941322.1">
    <property type="nucleotide sequence ID" value="NZ_JACHJV010000001.1"/>
</dbReference>
<dbReference type="PANTHER" id="PTHR42853:SF3">
    <property type="entry name" value="ACETYL-COENZYME A CARBOXYLASE CARBOXYL TRANSFERASE SUBUNIT ALPHA, CHLOROPLASTIC"/>
    <property type="match status" value="1"/>
</dbReference>
<comment type="cofactor">
    <cofactor evidence="18">
        <name>Zn(2+)</name>
        <dbReference type="ChEBI" id="CHEBI:29105"/>
    </cofactor>
    <text evidence="18">Binds 1 zinc ion per subunit.</text>
</comment>
<dbReference type="NCBIfam" id="NF041504">
    <property type="entry name" value="AccA_sub"/>
    <property type="match status" value="1"/>
</dbReference>
<comment type="subunit">
    <text evidence="5">Acetyl-CoA carboxylase is a heterotetramer composed of biotin carboxyl carrier protein (AccB), biotin carboxylase (AccC) and two subunits of ACCase subunit beta/alpha.</text>
</comment>
<evidence type="ECO:0000256" key="7">
    <source>
        <dbReference type="ARBA" id="ARBA00022516"/>
    </source>
</evidence>
<evidence type="ECO:0000256" key="14">
    <source>
        <dbReference type="ARBA" id="ARBA00023160"/>
    </source>
</evidence>
<sequence length="582" mass="60741">MVEVANPAADPAPAWVQCERCVTLIYGKRFSRALRVCPDCGSHARLTALERLDQLLDPDSAQPLDHIDCVIDPLGFTDTRPYPERLLDAQTATGLREAVLCVQGTIEGHPVVAAAMDFRFLGGSLGCGVGALITEAARTSLRLRIPLLLVTASGGARMQEGVLSLMQMAKTSQALAELDEAGILVVSLVTDPTYGGVAASFATLADVIIAEPGARLGFAGPRVIEQTIGASLPAGFQTAEFLLRHGLVDGVVPRAALRTTLGQLLSLGPPGTATDPAPVSQDPEADPSGGPSGEPFGPRILRSAEELPKTDAWTAVQLARHPERPTTLDYAAHLLDGFRELHGDRIAEDCSAVVGGPGRLNGRPVMLIGHQKGGNDLVERQRRNFGMPSPGGYRKAARLMRMAAKLGLPVVTLIDTPGANPGPEAERGGQAVAIAENLRLMARLPVPIVAVVTGEGGSGGALALAVADRVLICANGIYSVISPEGCAAILWKDSQAAPTAAAALRVDAGELLRLGIVDGVVPEPPGGAHTDHLQAAALLGNAVTAALNELEPWEPQRLLSERRSRFHRFGLDGDPSAEGGSL</sequence>
<keyword evidence="10 18" id="KW-0863">Zinc-finger</keyword>
<evidence type="ECO:0000256" key="18">
    <source>
        <dbReference type="HAMAP-Rule" id="MF_01395"/>
    </source>
</evidence>
<evidence type="ECO:0000313" key="23">
    <source>
        <dbReference type="Proteomes" id="UP000540506"/>
    </source>
</evidence>
<evidence type="ECO:0000256" key="17">
    <source>
        <dbReference type="HAMAP-Rule" id="MF_00823"/>
    </source>
</evidence>
<evidence type="ECO:0000256" key="1">
    <source>
        <dbReference type="ARBA" id="ARBA00004496"/>
    </source>
</evidence>
<dbReference type="NCBIfam" id="TIGR00515">
    <property type="entry name" value="accD"/>
    <property type="match status" value="1"/>
</dbReference>
<evidence type="ECO:0000259" key="20">
    <source>
        <dbReference type="PROSITE" id="PS50980"/>
    </source>
</evidence>
<dbReference type="Pfam" id="PF03255">
    <property type="entry name" value="ACCA"/>
    <property type="match status" value="1"/>
</dbReference>
<keyword evidence="9 17" id="KW-0547">Nucleotide-binding</keyword>
<dbReference type="UniPathway" id="UPA00655">
    <property type="reaction ID" value="UER00711"/>
</dbReference>
<evidence type="ECO:0000256" key="16">
    <source>
        <dbReference type="ARBA" id="ARBA00049152"/>
    </source>
</evidence>
<dbReference type="GO" id="GO:0003989">
    <property type="term" value="F:acetyl-CoA carboxylase activity"/>
    <property type="evidence" value="ECO:0007669"/>
    <property type="project" value="InterPro"/>
</dbReference>
<dbReference type="PROSITE" id="PS50980">
    <property type="entry name" value="COA_CT_NTER"/>
    <property type="match status" value="1"/>
</dbReference>
<dbReference type="InterPro" id="IPR029045">
    <property type="entry name" value="ClpP/crotonase-like_dom_sf"/>
</dbReference>
<evidence type="ECO:0000256" key="2">
    <source>
        <dbReference type="ARBA" id="ARBA00004956"/>
    </source>
</evidence>
<evidence type="ECO:0000256" key="3">
    <source>
        <dbReference type="ARBA" id="ARBA00006276"/>
    </source>
</evidence>
<evidence type="ECO:0000256" key="4">
    <source>
        <dbReference type="ARBA" id="ARBA00010284"/>
    </source>
</evidence>
<accession>A0A7W7VZ02</accession>
<comment type="pathway">
    <text evidence="2 17">Lipid metabolism; malonyl-CoA biosynthesis; malonyl-CoA from acetyl-CoA: step 1/1.</text>
</comment>
<keyword evidence="8 17" id="KW-0808">Transferase</keyword>
<dbReference type="GO" id="GO:2001295">
    <property type="term" value="P:malonyl-CoA biosynthetic process"/>
    <property type="evidence" value="ECO:0007669"/>
    <property type="project" value="UniProtKB-UniRule"/>
</dbReference>
<feature type="region of interest" description="Disordered" evidence="19">
    <location>
        <begin position="267"/>
        <end position="299"/>
    </location>
</feature>
<comment type="subcellular location">
    <subcellularLocation>
        <location evidence="1 17">Cytoplasm</location>
    </subcellularLocation>
</comment>
<keyword evidence="22" id="KW-0436">Ligase</keyword>
<feature type="domain" description="CoA carboxyltransferase C-terminal" evidence="21">
    <location>
        <begin position="299"/>
        <end position="549"/>
    </location>
</feature>
<keyword evidence="18" id="KW-0862">Zinc</keyword>
<dbReference type="PROSITE" id="PS50989">
    <property type="entry name" value="COA_CT_CTER"/>
    <property type="match status" value="1"/>
</dbReference>
<reference evidence="22 23" key="1">
    <citation type="submission" date="2020-08" db="EMBL/GenBank/DDBJ databases">
        <title>Sequencing the genomes of 1000 actinobacteria strains.</title>
        <authorList>
            <person name="Klenk H.-P."/>
        </authorList>
    </citation>
    <scope>NUCLEOTIDE SEQUENCE [LARGE SCALE GENOMIC DNA]</scope>
    <source>
        <strain evidence="22 23">DSM 41654</strain>
    </source>
</reference>
<dbReference type="InterPro" id="IPR034733">
    <property type="entry name" value="AcCoA_carboxyl_beta"/>
</dbReference>
<evidence type="ECO:0000256" key="12">
    <source>
        <dbReference type="ARBA" id="ARBA00022840"/>
    </source>
</evidence>
<feature type="binding site" evidence="18">
    <location>
        <position position="21"/>
    </location>
    <ligand>
        <name>Zn(2+)</name>
        <dbReference type="ChEBI" id="CHEBI:29105"/>
    </ligand>
</feature>
<proteinExistence type="inferred from homology"/>
<keyword evidence="7 17" id="KW-0444">Lipid biosynthesis</keyword>
<dbReference type="EMBL" id="JACHJV010000001">
    <property type="protein sequence ID" value="MBB4927239.1"/>
    <property type="molecule type" value="Genomic_DNA"/>
</dbReference>
<dbReference type="GO" id="GO:0009317">
    <property type="term" value="C:acetyl-CoA carboxylase complex"/>
    <property type="evidence" value="ECO:0007669"/>
    <property type="project" value="InterPro"/>
</dbReference>
<comment type="similarity">
    <text evidence="4">In the N-terminal section; belongs to the AccD/PCCB family.</text>
</comment>
<dbReference type="SUPFAM" id="SSF52096">
    <property type="entry name" value="ClpP/crotonase"/>
    <property type="match status" value="2"/>
</dbReference>
<feature type="binding site" evidence="18">
    <location>
        <position position="40"/>
    </location>
    <ligand>
        <name>Zn(2+)</name>
        <dbReference type="ChEBI" id="CHEBI:29105"/>
    </ligand>
</feature>
<dbReference type="HAMAP" id="MF_01395">
    <property type="entry name" value="AcetylCoA_CT_beta"/>
    <property type="match status" value="1"/>
</dbReference>